<dbReference type="AlphaFoldDB" id="A0A3M8H833"/>
<dbReference type="PROSITE" id="PS50943">
    <property type="entry name" value="HTH_CROC1"/>
    <property type="match status" value="1"/>
</dbReference>
<proteinExistence type="predicted"/>
<feature type="domain" description="HTH cro/C1-type" evidence="1">
    <location>
        <begin position="9"/>
        <end position="64"/>
    </location>
</feature>
<comment type="caution">
    <text evidence="2">The sequence shown here is derived from an EMBL/GenBank/DDBJ whole genome shotgun (WGS) entry which is preliminary data.</text>
</comment>
<keyword evidence="3" id="KW-1185">Reference proteome</keyword>
<name>A0A3M8H833_9BACI</name>
<dbReference type="OrthoDB" id="2736385at2"/>
<dbReference type="InterPro" id="IPR010982">
    <property type="entry name" value="Lambda_DNA-bd_dom_sf"/>
</dbReference>
<dbReference type="GO" id="GO:0003677">
    <property type="term" value="F:DNA binding"/>
    <property type="evidence" value="ECO:0007669"/>
    <property type="project" value="InterPro"/>
</dbReference>
<dbReference type="Proteomes" id="UP000279909">
    <property type="component" value="Unassembled WGS sequence"/>
</dbReference>
<dbReference type="SUPFAM" id="SSF47413">
    <property type="entry name" value="lambda repressor-like DNA-binding domains"/>
    <property type="match status" value="1"/>
</dbReference>
<dbReference type="CDD" id="cd00093">
    <property type="entry name" value="HTH_XRE"/>
    <property type="match status" value="1"/>
</dbReference>
<dbReference type="EMBL" id="RHLQ01000028">
    <property type="protein sequence ID" value="RNC98260.1"/>
    <property type="molecule type" value="Genomic_DNA"/>
</dbReference>
<accession>A0A3M8H833</accession>
<sequence length="90" mass="10036">MEVDFGKLVKTCRKRAKLSQEVFADLMHTTQSTISRIEKNLIAVEARFLMKAAKVTNSEDIVISSIFSVDAIMQAAQLVPTFIGGFSLWI</sequence>
<evidence type="ECO:0000313" key="2">
    <source>
        <dbReference type="EMBL" id="RNC98260.1"/>
    </source>
</evidence>
<dbReference type="Gene3D" id="1.10.260.40">
    <property type="entry name" value="lambda repressor-like DNA-binding domains"/>
    <property type="match status" value="1"/>
</dbReference>
<evidence type="ECO:0000313" key="3">
    <source>
        <dbReference type="Proteomes" id="UP000279909"/>
    </source>
</evidence>
<dbReference type="RefSeq" id="WP_122972481.1">
    <property type="nucleotide sequence ID" value="NZ_RHLQ01000028.1"/>
</dbReference>
<dbReference type="SMART" id="SM00530">
    <property type="entry name" value="HTH_XRE"/>
    <property type="match status" value="1"/>
</dbReference>
<evidence type="ECO:0000259" key="1">
    <source>
        <dbReference type="PROSITE" id="PS50943"/>
    </source>
</evidence>
<organism evidence="2 3">
    <name type="scientific">Lysinibacillus halotolerans</name>
    <dbReference type="NCBI Taxonomy" id="1368476"/>
    <lineage>
        <taxon>Bacteria</taxon>
        <taxon>Bacillati</taxon>
        <taxon>Bacillota</taxon>
        <taxon>Bacilli</taxon>
        <taxon>Bacillales</taxon>
        <taxon>Bacillaceae</taxon>
        <taxon>Lysinibacillus</taxon>
    </lineage>
</organism>
<dbReference type="Pfam" id="PF01381">
    <property type="entry name" value="HTH_3"/>
    <property type="match status" value="1"/>
</dbReference>
<reference evidence="2 3" key="1">
    <citation type="journal article" date="2014" name="Int. J. Syst. Evol. Microbiol.">
        <title>Lysinibacillus halotolerans sp. nov., isolated from saline-alkaline soil.</title>
        <authorList>
            <person name="Kong D."/>
            <person name="Wang Y."/>
            <person name="Zhao B."/>
            <person name="Li Y."/>
            <person name="Song J."/>
            <person name="Zhai Y."/>
            <person name="Zhang C."/>
            <person name="Wang H."/>
            <person name="Chen X."/>
            <person name="Zhao B."/>
            <person name="Ruan Z."/>
        </authorList>
    </citation>
    <scope>NUCLEOTIDE SEQUENCE [LARGE SCALE GENOMIC DNA]</scope>
    <source>
        <strain evidence="2 3">MCCC 1A12703</strain>
    </source>
</reference>
<dbReference type="InterPro" id="IPR001387">
    <property type="entry name" value="Cro/C1-type_HTH"/>
</dbReference>
<protein>
    <submittedName>
        <fullName evidence="2">XRE family transcriptional regulator</fullName>
    </submittedName>
</protein>
<gene>
    <name evidence="2" type="ORF">EC501_11685</name>
</gene>